<dbReference type="GO" id="GO:0005737">
    <property type="term" value="C:cytoplasm"/>
    <property type="evidence" value="ECO:0007669"/>
    <property type="project" value="InterPro"/>
</dbReference>
<dbReference type="PROSITE" id="PS52004">
    <property type="entry name" value="KS3_2"/>
    <property type="match status" value="1"/>
</dbReference>
<organism evidence="10 11">
    <name type="scientific">Telmatocola sphagniphila</name>
    <dbReference type="NCBI Taxonomy" id="1123043"/>
    <lineage>
        <taxon>Bacteria</taxon>
        <taxon>Pseudomonadati</taxon>
        <taxon>Planctomycetota</taxon>
        <taxon>Planctomycetia</taxon>
        <taxon>Gemmatales</taxon>
        <taxon>Gemmataceae</taxon>
    </lineage>
</organism>
<sequence>MNVFEPVAIVGVGGLFPGSSDLETFWQQILTGRDQARNPPLGRWSLPIDQVMDTRTAAKDKIYSSHACFLDPFEVQFDGLSIDRQLVSQLDVKHQIALEICRRAFYDARVQNFDKSRTGIILGSIALPTDKISKWAEECLQGGSTAGSHPLNRQVTGLPAMLAARALNLGLGGFTLDAACASSLYAIKLACDQLQNGSADAMIAGGLSRPDSLYTQMGFAQLRALSKSGRCSPFDYKSDGLIVGEGGGAFLLKLLRNVDPRDHVYGVIRGVSLSNDISGNLLAPASEGQLRAMRPAYEMARWSPNSVDLIECHATGTPVGDAVEFESLCELWKGQEFQPGQAVIGSVKSNVGHLLTGANSAGLMKALLALHSAKLPPTANFEKSNPNLKSGSPFQVLTEARNWNEPAAGHPRRAAISGFGFGGVNAHLLVEEYRPDKKLVSVDQVPPTKREPIAIVGLAAQIGETDCMRRIARHLLGFESIPSTIKEKHAGYWLEKIDFPVDRFRIPPTELQETLPQQIVLLLTADAALKNYSKSEAFKRIPDPRFGTFIGVNLDLNTTNFHLRWQALSLGHPNPDSISPDLTANRTMGALASIAASRVARAFEFGGPCFTLSEEANSGGRALQLAVEALLRGEIDRALVGSVDLPGDFRALAAIGTSSPIVSGSVAFVLKRLSDAHRDGDTIYATIDEIGISQATSLQSNLRLDYNLGIPKNRDDLSQAVSNKQSLHPKSDEGVNTTLFGVLTGVLSLYYKLLPATFSPSEQPTYWLHDTCDGIRELNVYTGGEQLATSKIVLREAATGKGTLDELKEYPIVLAADRLEELTKSIHSLQAKLFALPSLAEVFKEQISLLNTHTSSLFRLALCASSVEELKSQLEFIQRAFSNDSVPNSPQAAALYKDNVFFNSDPIGFQGKVAFVYPGSGNQFDGMGADFGTLFPEILHQQHLENRTLRHQFAADAVWQGHCNQASERDLIFAQVSLGALNTSVIESLGIKPEIVLGYSLGESASLFSTRVWTDRDEMFERMRVSTLFTSDLAPPYNSARRFWNIPLEQEFVWETWVVNLPHDKVRQAILPDERVYICIINTPEQSVIGGVASDVAKLLHRLKVTALPVTGVTTAHCEVTRPIEEPYWTLHHLPVHPRENCQYYSTAWGQAYEVSSESAADTITAGVLNTLDFPRVIERAYEDGARIFIEIGPGNSCTRMIASILGERPHLARAICHPRRDNRISLVRTLAAMFVDGVEINWNVLAAKIIPPKLNRTKKMLSLPGEFKKPKAFPTATQVHPAKQNFSTPKSEVSVAQPRPASPRLEHPAHVPLPSFQETTNYVGRQIQVLQESVRAHDHFLKISNATFQNMTRLLEFQTSLLGSGSFQLSEQTFYDASSLSETLSDKVPRSLNFAQCTEFAVGRIGNVLGSRYSEIDSYPTRVRLPEGPLMLVDRILEIEGEPLSLTNGRVVTEHDVYEGRWYLDSNRIPTCVAVEAGQADLFLSGFLGIDFKTKGLAVYRLLDAVVTFHRALPGIGETIHYDIAIDRFFRQGETYLFRFRFVGSVNGEILLTMTEGCAGFFTIAELEAGKGIIHTELDRRPQTGKIPAQPYIFVPLTTGSLPADKIDSLRRGQLAEAFGSPFDKANLRRPSALPGGQLKLVDRIISIEPTGGRFGLGCIRGEMDIHPDDWFITCHFVDDQVMPGTLMYECCLHTLRVLLMRMGWVGEEGEVVCEPVPGVASRLKCRGQVLASTKVVLYEVTLKEVGYRPEPYVLCDALMYADGKPIVEITNMSLRMSGSSYEKLVAIWNSGSDRSSPKIALFDADSITAFAIGKPSEAFGKPYEVFDSERIIARLPGPPYQFLDRITEIQNCEPWKLKAGGIIEAEYDVPRDAWYFLENRCDRMPFSVLLEVALQPCGWLAAYLGSALTSPIDLSFRNLGGSGIQHAEIHPDTGTLTTRVKISKVSQSAGMIIQNYEYQMTASGTLIYSGDTYFGFFTKEALKNQLGMPAAGWYRPKGSEVSEWQGRLPLDPPYPGSMLRMIDEICFFSGKDGPYGLGFVEGRIAVDPEFWFFKAHFHQDPVWPGSLGLEAFLQLLKFFAAKILGEPRTKSWQAMALHQKHQWTYRGQVLPEHGTVTVQVHPRKVDSENRLIWADGYLMIDGRIIYEMKDFSVQE</sequence>
<dbReference type="CDD" id="cd01287">
    <property type="entry name" value="FabA"/>
    <property type="match status" value="1"/>
</dbReference>
<dbReference type="InterPro" id="IPR016035">
    <property type="entry name" value="Acyl_Trfase/lysoPLipase"/>
</dbReference>
<keyword evidence="3" id="KW-0444">Lipid biosynthesis</keyword>
<dbReference type="InterPro" id="IPR013114">
    <property type="entry name" value="FabA_FabZ"/>
</dbReference>
<dbReference type="SMART" id="SM00825">
    <property type="entry name" value="PKS_KS"/>
    <property type="match status" value="1"/>
</dbReference>
<evidence type="ECO:0000256" key="5">
    <source>
        <dbReference type="ARBA" id="ARBA00023098"/>
    </source>
</evidence>
<keyword evidence="4" id="KW-0276">Fatty acid metabolism</keyword>
<comment type="pathway">
    <text evidence="1">Lipid metabolism; fatty acid biosynthesis.</text>
</comment>
<dbReference type="InterPro" id="IPR020841">
    <property type="entry name" value="PKS_Beta-ketoAc_synthase_dom"/>
</dbReference>
<name>A0A8E6B754_9BACT</name>
<evidence type="ECO:0000256" key="7">
    <source>
        <dbReference type="ARBA" id="ARBA00023239"/>
    </source>
</evidence>
<evidence type="ECO:0000256" key="8">
    <source>
        <dbReference type="SAM" id="MobiDB-lite"/>
    </source>
</evidence>
<dbReference type="UniPathway" id="UPA00094"/>
<dbReference type="PANTHER" id="PTHR43074:SF1">
    <property type="entry name" value="BETA-KETOACYL SYNTHASE FAMILY PROTEIN-RELATED"/>
    <property type="match status" value="1"/>
</dbReference>
<protein>
    <recommendedName>
        <fullName evidence="9">Ketosynthase family 3 (KS3) domain-containing protein</fullName>
    </recommendedName>
</protein>
<dbReference type="Proteomes" id="UP000676194">
    <property type="component" value="Chromosome"/>
</dbReference>
<dbReference type="Pfam" id="PF00698">
    <property type="entry name" value="Acyl_transf_1"/>
    <property type="match status" value="1"/>
</dbReference>
<keyword evidence="7" id="KW-0456">Lyase</keyword>
<dbReference type="SUPFAM" id="SSF54637">
    <property type="entry name" value="Thioesterase/thiol ester dehydrase-isomerase"/>
    <property type="match status" value="4"/>
</dbReference>
<keyword evidence="6" id="KW-0275">Fatty acid biosynthesis</keyword>
<dbReference type="Gene3D" id="3.40.366.10">
    <property type="entry name" value="Malonyl-Coenzyme A Acyl Carrier Protein, domain 2"/>
    <property type="match status" value="2"/>
</dbReference>
<dbReference type="InterPro" id="IPR010083">
    <property type="entry name" value="FabA"/>
</dbReference>
<reference evidence="10" key="1">
    <citation type="submission" date="2021-05" db="EMBL/GenBank/DDBJ databases">
        <title>Complete genome sequence of the cellulolytic planctomycete Telmatocola sphagniphila SP2T and characterization of the first cellulase from planctomycetes.</title>
        <authorList>
            <person name="Rakitin A.L."/>
            <person name="Beletsky A.V."/>
            <person name="Naumoff D.G."/>
            <person name="Kulichevskaya I.S."/>
            <person name="Mardanov A.V."/>
            <person name="Ravin N.V."/>
            <person name="Dedysh S.N."/>
        </authorList>
    </citation>
    <scope>NUCLEOTIDE SEQUENCE</scope>
    <source>
        <strain evidence="10">SP2T</strain>
    </source>
</reference>
<dbReference type="Gene3D" id="3.40.47.10">
    <property type="match status" value="2"/>
</dbReference>
<dbReference type="InterPro" id="IPR029069">
    <property type="entry name" value="HotDog_dom_sf"/>
</dbReference>
<dbReference type="GO" id="GO:0019171">
    <property type="term" value="F:(3R)-hydroxyacyl-[acyl-carrier-protein] dehydratase activity"/>
    <property type="evidence" value="ECO:0007669"/>
    <property type="project" value="InterPro"/>
</dbReference>
<dbReference type="KEGG" id="tsph:KIH39_05455"/>
<dbReference type="GO" id="GO:0006633">
    <property type="term" value="P:fatty acid biosynthetic process"/>
    <property type="evidence" value="ECO:0007669"/>
    <property type="project" value="UniProtKB-UniPathway"/>
</dbReference>
<keyword evidence="11" id="KW-1185">Reference proteome</keyword>
<dbReference type="EMBL" id="CP074694">
    <property type="protein sequence ID" value="QVL33360.1"/>
    <property type="molecule type" value="Genomic_DNA"/>
</dbReference>
<dbReference type="SUPFAM" id="SSF53901">
    <property type="entry name" value="Thiolase-like"/>
    <property type="match status" value="2"/>
</dbReference>
<dbReference type="InterPro" id="IPR014030">
    <property type="entry name" value="Ketoacyl_synth_N"/>
</dbReference>
<feature type="domain" description="Ketosynthase family 3 (KS3)" evidence="9">
    <location>
        <begin position="4"/>
        <end position="432"/>
    </location>
</feature>
<evidence type="ECO:0000313" key="11">
    <source>
        <dbReference type="Proteomes" id="UP000676194"/>
    </source>
</evidence>
<keyword evidence="5" id="KW-0443">Lipid metabolism</keyword>
<dbReference type="InterPro" id="IPR016039">
    <property type="entry name" value="Thiolase-like"/>
</dbReference>
<feature type="region of interest" description="Disordered" evidence="8">
    <location>
        <begin position="1274"/>
        <end position="1312"/>
    </location>
</feature>
<evidence type="ECO:0000256" key="6">
    <source>
        <dbReference type="ARBA" id="ARBA00023160"/>
    </source>
</evidence>
<evidence type="ECO:0000256" key="3">
    <source>
        <dbReference type="ARBA" id="ARBA00022516"/>
    </source>
</evidence>
<dbReference type="Pfam" id="PF07977">
    <property type="entry name" value="FabA"/>
    <property type="match status" value="2"/>
</dbReference>
<dbReference type="CDD" id="cd00833">
    <property type="entry name" value="PKS"/>
    <property type="match status" value="1"/>
</dbReference>
<dbReference type="PANTHER" id="PTHR43074">
    <property type="entry name" value="OMEGA-3 POLYUNSATURATED FATTY ACID SYNTHASE PFAB-RELATED"/>
    <property type="match status" value="1"/>
</dbReference>
<dbReference type="Pfam" id="PF00109">
    <property type="entry name" value="ketoacyl-synt"/>
    <property type="match status" value="2"/>
</dbReference>
<evidence type="ECO:0000259" key="9">
    <source>
        <dbReference type="PROSITE" id="PS52004"/>
    </source>
</evidence>
<dbReference type="InterPro" id="IPR014031">
    <property type="entry name" value="Ketoacyl_synth_C"/>
</dbReference>
<evidence type="ECO:0000256" key="1">
    <source>
        <dbReference type="ARBA" id="ARBA00005194"/>
    </source>
</evidence>
<dbReference type="InterPro" id="IPR052568">
    <property type="entry name" value="PKS-FAS_Synthase"/>
</dbReference>
<dbReference type="GO" id="GO:0016746">
    <property type="term" value="F:acyltransferase activity"/>
    <property type="evidence" value="ECO:0007669"/>
    <property type="project" value="InterPro"/>
</dbReference>
<dbReference type="InterPro" id="IPR014043">
    <property type="entry name" value="Acyl_transferase_dom"/>
</dbReference>
<gene>
    <name evidence="10" type="ORF">KIH39_05455</name>
</gene>
<dbReference type="SMART" id="SM00827">
    <property type="entry name" value="PKS_AT"/>
    <property type="match status" value="1"/>
</dbReference>
<dbReference type="InterPro" id="IPR001227">
    <property type="entry name" value="Ac_transferase_dom_sf"/>
</dbReference>
<comment type="similarity">
    <text evidence="2">Belongs to the thioester dehydratase family. FabA subfamily.</text>
</comment>
<dbReference type="Gene3D" id="3.30.70.3290">
    <property type="match status" value="1"/>
</dbReference>
<evidence type="ECO:0000256" key="4">
    <source>
        <dbReference type="ARBA" id="ARBA00022832"/>
    </source>
</evidence>
<evidence type="ECO:0000256" key="2">
    <source>
        <dbReference type="ARBA" id="ARBA00006714"/>
    </source>
</evidence>
<dbReference type="Pfam" id="PF02801">
    <property type="entry name" value="Ketoacyl-synt_C"/>
    <property type="match status" value="1"/>
</dbReference>
<proteinExistence type="inferred from homology"/>
<dbReference type="RefSeq" id="WP_213498250.1">
    <property type="nucleotide sequence ID" value="NZ_CP074694.1"/>
</dbReference>
<dbReference type="Gene3D" id="3.10.129.10">
    <property type="entry name" value="Hotdog Thioesterase"/>
    <property type="match status" value="4"/>
</dbReference>
<dbReference type="SUPFAM" id="SSF52151">
    <property type="entry name" value="FabD/lysophospholipase-like"/>
    <property type="match status" value="1"/>
</dbReference>
<accession>A0A8E6B754</accession>
<evidence type="ECO:0000313" key="10">
    <source>
        <dbReference type="EMBL" id="QVL33360.1"/>
    </source>
</evidence>